<sequence length="246" mass="26247">MLDGFGFGYSSESRTLTVLDTKKAFKSTVMANNSYTRDTDEDVIPSSADDLRVKTHQKTRRRRILYSQQSKQLLAASPKSCAPLLELKVKQIVSVNSASQLDLRAPVGAEHQVHQVVRERAAAGLTPDLPVAAGAGHEVGQAMPSASRSEALSRSCKQPLELDAAKNKPCKSESQPESSPPDLPVAGGAGYNEAQARASRSQRHYSGLASSCWSCTDGGADRSSFAKAGISRRCKPIGVCSCHDSS</sequence>
<dbReference type="Proteomes" id="UP000486351">
    <property type="component" value="Unassembled WGS sequence"/>
</dbReference>
<dbReference type="AlphaFoldDB" id="A0A6G0S562"/>
<accession>A0A6G0S562</accession>
<evidence type="ECO:0000256" key="1">
    <source>
        <dbReference type="SAM" id="MobiDB-lite"/>
    </source>
</evidence>
<comment type="caution">
    <text evidence="2">The sequence shown here is derived from an EMBL/GenBank/DDBJ whole genome shotgun (WGS) entry which is preliminary data.</text>
</comment>
<reference evidence="2 3" key="1">
    <citation type="submission" date="2018-09" db="EMBL/GenBank/DDBJ databases">
        <title>Genomic investigation of the strawberry pathogen Phytophthora fragariae indicates pathogenicity is determined by transcriptional variation in three key races.</title>
        <authorList>
            <person name="Adams T.M."/>
            <person name="Armitage A.D."/>
            <person name="Sobczyk M.K."/>
            <person name="Bates H.J."/>
            <person name="Dunwell J.M."/>
            <person name="Nellist C.F."/>
            <person name="Harrison R.J."/>
        </authorList>
    </citation>
    <scope>NUCLEOTIDE SEQUENCE [LARGE SCALE GENOMIC DNA]</scope>
    <source>
        <strain evidence="2 3">NOV-77</strain>
    </source>
</reference>
<feature type="region of interest" description="Disordered" evidence="1">
    <location>
        <begin position="164"/>
        <end position="202"/>
    </location>
</feature>
<dbReference type="EMBL" id="QXFY01000270">
    <property type="protein sequence ID" value="KAE9349826.1"/>
    <property type="molecule type" value="Genomic_DNA"/>
</dbReference>
<organism evidence="2 3">
    <name type="scientific">Phytophthora fragariae</name>
    <dbReference type="NCBI Taxonomy" id="53985"/>
    <lineage>
        <taxon>Eukaryota</taxon>
        <taxon>Sar</taxon>
        <taxon>Stramenopiles</taxon>
        <taxon>Oomycota</taxon>
        <taxon>Peronosporomycetes</taxon>
        <taxon>Peronosporales</taxon>
        <taxon>Peronosporaceae</taxon>
        <taxon>Phytophthora</taxon>
    </lineage>
</organism>
<evidence type="ECO:0000313" key="3">
    <source>
        <dbReference type="Proteomes" id="UP000486351"/>
    </source>
</evidence>
<protein>
    <submittedName>
        <fullName evidence="2">Uncharacterized protein</fullName>
    </submittedName>
</protein>
<gene>
    <name evidence="2" type="ORF">PF008_g6721</name>
</gene>
<evidence type="ECO:0000313" key="2">
    <source>
        <dbReference type="EMBL" id="KAE9349826.1"/>
    </source>
</evidence>
<name>A0A6G0S562_9STRA</name>
<proteinExistence type="predicted"/>